<gene>
    <name evidence="1" type="ORF">TrST_g1497</name>
</gene>
<evidence type="ECO:0000313" key="1">
    <source>
        <dbReference type="EMBL" id="GMH86991.1"/>
    </source>
</evidence>
<reference evidence="2" key="1">
    <citation type="journal article" date="2023" name="Commun. Biol.">
        <title>Genome analysis of Parmales, the sister group of diatoms, reveals the evolutionary specialization of diatoms from phago-mixotrophs to photoautotrophs.</title>
        <authorList>
            <person name="Ban H."/>
            <person name="Sato S."/>
            <person name="Yoshikawa S."/>
            <person name="Yamada K."/>
            <person name="Nakamura Y."/>
            <person name="Ichinomiya M."/>
            <person name="Sato N."/>
            <person name="Blanc-Mathieu R."/>
            <person name="Endo H."/>
            <person name="Kuwata A."/>
            <person name="Ogata H."/>
        </authorList>
    </citation>
    <scope>NUCLEOTIDE SEQUENCE [LARGE SCALE GENOMIC DNA]</scope>
    <source>
        <strain evidence="2">NIES 3701</strain>
    </source>
</reference>
<dbReference type="EMBL" id="BRXY01000322">
    <property type="protein sequence ID" value="GMH86991.1"/>
    <property type="molecule type" value="Genomic_DNA"/>
</dbReference>
<name>A0A9W7BAC6_9STRA</name>
<organism evidence="1 2">
    <name type="scientific">Triparma strigata</name>
    <dbReference type="NCBI Taxonomy" id="1606541"/>
    <lineage>
        <taxon>Eukaryota</taxon>
        <taxon>Sar</taxon>
        <taxon>Stramenopiles</taxon>
        <taxon>Ochrophyta</taxon>
        <taxon>Bolidophyceae</taxon>
        <taxon>Parmales</taxon>
        <taxon>Triparmaceae</taxon>
        <taxon>Triparma</taxon>
    </lineage>
</organism>
<dbReference type="Proteomes" id="UP001165085">
    <property type="component" value="Unassembled WGS sequence"/>
</dbReference>
<comment type="caution">
    <text evidence="1">The sequence shown here is derived from an EMBL/GenBank/DDBJ whole genome shotgun (WGS) entry which is preliminary data.</text>
</comment>
<protein>
    <submittedName>
        <fullName evidence="1">Uncharacterized protein</fullName>
    </submittedName>
</protein>
<sequence length="313" mass="35074">MSSTFQNPTAATKFLQTMRVLDSMNASSADLDKGIKLLGYTCSLLTVFLSPLGRDTMSSPTSLTKGLFSMHNNMSIARYALRIVNGMPSSIKAAVDGSWEYGDLDDYEHLLDEEKRSDGSATKKNITASPVASLAEKSLPYSMLGYYPLEALAYFGWMAPGMLYDEKPPTCHINASPLTKLWTYIRDKENHANTNLVSAASCCFWLWYIIADIIVQSDRVKRLTAAINELESSSNDSKEKDEMLVNLNEQLTDSKIMLTRECFFLLPGVHWSLPNWDKKPLLPRWLLTSLMFGEAVTGFAHSYMKKDRAMLGK</sequence>
<keyword evidence="2" id="KW-1185">Reference proteome</keyword>
<proteinExistence type="predicted"/>
<evidence type="ECO:0000313" key="2">
    <source>
        <dbReference type="Proteomes" id="UP001165085"/>
    </source>
</evidence>
<dbReference type="OrthoDB" id="10005898at2759"/>
<dbReference type="AlphaFoldDB" id="A0A9W7BAC6"/>
<accession>A0A9W7BAC6</accession>